<dbReference type="Proteomes" id="UP001139068">
    <property type="component" value="Unassembled WGS sequence"/>
</dbReference>
<gene>
    <name evidence="8" type="ORF">K9U37_18555</name>
</gene>
<keyword evidence="9" id="KW-1185">Reference proteome</keyword>
<evidence type="ECO:0000313" key="9">
    <source>
        <dbReference type="Proteomes" id="UP001139068"/>
    </source>
</evidence>
<feature type="chain" id="PRO_5046741104" description="MmpS3 protein" evidence="7">
    <location>
        <begin position="29"/>
        <end position="189"/>
    </location>
</feature>
<name>A0ABS9YZT3_9MYCO</name>
<evidence type="ECO:0000256" key="5">
    <source>
        <dbReference type="ARBA" id="ARBA00022989"/>
    </source>
</evidence>
<dbReference type="EMBL" id="JAIVFL010000001">
    <property type="protein sequence ID" value="MCI4676771.1"/>
    <property type="molecule type" value="Genomic_DNA"/>
</dbReference>
<feature type="signal peptide" evidence="7">
    <location>
        <begin position="1"/>
        <end position="28"/>
    </location>
</feature>
<evidence type="ECO:0000256" key="4">
    <source>
        <dbReference type="ARBA" id="ARBA00022692"/>
    </source>
</evidence>
<keyword evidence="6" id="KW-0472">Membrane</keyword>
<keyword evidence="5" id="KW-1133">Transmembrane helix</keyword>
<evidence type="ECO:0000256" key="6">
    <source>
        <dbReference type="ARBA" id="ARBA00023136"/>
    </source>
</evidence>
<evidence type="ECO:0000256" key="7">
    <source>
        <dbReference type="SAM" id="SignalP"/>
    </source>
</evidence>
<sequence>MADNRRRAAVPRWQRVVLTAVGVLAATAATTFVVRTGGAATVATDAAAPPTRTVVATSGPHTSAPAPAPVTVTMPGMPPETAVTLPPTTPAAAPLAAQPLVDPRLVVYTVAGNQRPNDPITIVYADETGALRTVENVALPWRLTVVPDVPVNYVTANSAGSQLNCWITDASGATVVAQTSNAVSATCNR</sequence>
<dbReference type="RefSeq" id="WP_243072927.1">
    <property type="nucleotide sequence ID" value="NZ_JAIVFL010000001.1"/>
</dbReference>
<dbReference type="Gene3D" id="2.60.40.2880">
    <property type="entry name" value="MmpS1-5, C-terminal soluble domain"/>
    <property type="match status" value="1"/>
</dbReference>
<keyword evidence="4" id="KW-0812">Transmembrane</keyword>
<evidence type="ECO:0000256" key="2">
    <source>
        <dbReference type="ARBA" id="ARBA00007531"/>
    </source>
</evidence>
<keyword evidence="3" id="KW-1003">Cell membrane</keyword>
<dbReference type="Pfam" id="PF05423">
    <property type="entry name" value="Mycobact_memb"/>
    <property type="match status" value="1"/>
</dbReference>
<accession>A0ABS9YZT3</accession>
<protein>
    <recommendedName>
        <fullName evidence="10">MmpS3 protein</fullName>
    </recommendedName>
</protein>
<comment type="similarity">
    <text evidence="2">Belongs to the MmpS family.</text>
</comment>
<comment type="caution">
    <text evidence="8">The sequence shown here is derived from an EMBL/GenBank/DDBJ whole genome shotgun (WGS) entry which is preliminary data.</text>
</comment>
<evidence type="ECO:0000313" key="8">
    <source>
        <dbReference type="EMBL" id="MCI4676771.1"/>
    </source>
</evidence>
<proteinExistence type="inferred from homology"/>
<organism evidence="8 9">
    <name type="scientific">Candidatus Mycolicibacterium alkanivorans</name>
    <dbReference type="NCBI Taxonomy" id="2954114"/>
    <lineage>
        <taxon>Bacteria</taxon>
        <taxon>Bacillati</taxon>
        <taxon>Actinomycetota</taxon>
        <taxon>Actinomycetes</taxon>
        <taxon>Mycobacteriales</taxon>
        <taxon>Mycobacteriaceae</taxon>
        <taxon>Mycolicibacterium</taxon>
    </lineage>
</organism>
<dbReference type="InterPro" id="IPR008693">
    <property type="entry name" value="MmpS"/>
</dbReference>
<comment type="subcellular location">
    <subcellularLocation>
        <location evidence="1">Cell membrane</location>
    </subcellularLocation>
</comment>
<evidence type="ECO:0008006" key="10">
    <source>
        <dbReference type="Google" id="ProtNLM"/>
    </source>
</evidence>
<keyword evidence="7" id="KW-0732">Signal</keyword>
<evidence type="ECO:0000256" key="1">
    <source>
        <dbReference type="ARBA" id="ARBA00004236"/>
    </source>
</evidence>
<dbReference type="InterPro" id="IPR038468">
    <property type="entry name" value="MmpS_C"/>
</dbReference>
<reference evidence="8" key="1">
    <citation type="journal article" date="2022" name="ISME J.">
        <title>Identification of active gaseous-alkane degraders at natural gas seeps.</title>
        <authorList>
            <person name="Farhan Ul Haque M."/>
            <person name="Hernandez M."/>
            <person name="Crombie A.T."/>
            <person name="Murrell J.C."/>
        </authorList>
    </citation>
    <scope>NUCLEOTIDE SEQUENCE</scope>
    <source>
        <strain evidence="8">ANDR5</strain>
    </source>
</reference>
<evidence type="ECO:0000256" key="3">
    <source>
        <dbReference type="ARBA" id="ARBA00022475"/>
    </source>
</evidence>